<dbReference type="InterPro" id="IPR000843">
    <property type="entry name" value="HTH_LacI"/>
</dbReference>
<dbReference type="Pfam" id="PF00356">
    <property type="entry name" value="LacI"/>
    <property type="match status" value="1"/>
</dbReference>
<evidence type="ECO:0000256" key="1">
    <source>
        <dbReference type="ARBA" id="ARBA00022491"/>
    </source>
</evidence>
<evidence type="ECO:0000256" key="4">
    <source>
        <dbReference type="ARBA" id="ARBA00023163"/>
    </source>
</evidence>
<evidence type="ECO:0000313" key="6">
    <source>
        <dbReference type="EMBL" id="OLN23055.1"/>
    </source>
</evidence>
<dbReference type="SUPFAM" id="SSF53822">
    <property type="entry name" value="Periplasmic binding protein-like I"/>
    <property type="match status" value="1"/>
</dbReference>
<evidence type="ECO:0000313" key="7">
    <source>
        <dbReference type="Proteomes" id="UP000185568"/>
    </source>
</evidence>
<reference evidence="6 7" key="1">
    <citation type="submission" date="2016-12" db="EMBL/GenBank/DDBJ databases">
        <title>Domibacillus antri genome sequencing.</title>
        <authorList>
            <person name="Verma A."/>
            <person name="Krishnamurthi S."/>
        </authorList>
    </citation>
    <scope>NUCLEOTIDE SEQUENCE [LARGE SCALE GENOMIC DNA]</scope>
    <source>
        <strain evidence="6 7">XD80</strain>
    </source>
</reference>
<dbReference type="RefSeq" id="WP_075397943.1">
    <property type="nucleotide sequence ID" value="NZ_MSDU01000010.1"/>
</dbReference>
<dbReference type="Proteomes" id="UP000185568">
    <property type="component" value="Unassembled WGS sequence"/>
</dbReference>
<gene>
    <name evidence="6" type="ORF">BTO30_06675</name>
</gene>
<dbReference type="SUPFAM" id="SSF47413">
    <property type="entry name" value="lambda repressor-like DNA-binding domains"/>
    <property type="match status" value="1"/>
</dbReference>
<comment type="caution">
    <text evidence="6">The sequence shown here is derived from an EMBL/GenBank/DDBJ whole genome shotgun (WGS) entry which is preliminary data.</text>
</comment>
<dbReference type="EMBL" id="MSDU01000010">
    <property type="protein sequence ID" value="OLN23055.1"/>
    <property type="molecule type" value="Genomic_DNA"/>
</dbReference>
<accession>A0A1Q8Q6Y3</accession>
<keyword evidence="4" id="KW-0804">Transcription</keyword>
<dbReference type="InterPro" id="IPR010982">
    <property type="entry name" value="Lambda_DNA-bd_dom_sf"/>
</dbReference>
<dbReference type="PROSITE" id="PS50932">
    <property type="entry name" value="HTH_LACI_2"/>
    <property type="match status" value="1"/>
</dbReference>
<evidence type="ECO:0000256" key="2">
    <source>
        <dbReference type="ARBA" id="ARBA00023015"/>
    </source>
</evidence>
<dbReference type="AlphaFoldDB" id="A0A1Q8Q6Y3"/>
<keyword evidence="7" id="KW-1185">Reference proteome</keyword>
<dbReference type="CDD" id="cd01392">
    <property type="entry name" value="HTH_LacI"/>
    <property type="match status" value="1"/>
</dbReference>
<sequence length="337" mass="37192">MAKKKSGRVTLQQVADHAGVSRATASLIVRNSPSISDATKKKVQESMKELGYVYDRVAANLRSQSSSTIGLIITDIANPYYSELLTGVHQKLEEEGYTVFLGTTFDSDAKQDKLLSTMLEHRVGGVILCPVSDNSPATIERIRQWNIPIVTAVREIPDLHCDYVGIDYEKGVEMAITHLIEKGHNRIAFLGGLSDSSAWKKRFEGFVNAHEKAGLSVDDSLIFQSAVTREGGSKALDESLKHAEPPTAVFCFNDLVAFGVMQRMRELGLKPGEDMSVVGFDNVLEAATFYPPLTTVEAFPKHIGINAASLLHERIKDNSREEQRIILEPELFVRESS</sequence>
<name>A0A1Q8Q6Y3_9BACI</name>
<dbReference type="Gene3D" id="3.40.50.2300">
    <property type="match status" value="2"/>
</dbReference>
<dbReference type="SMART" id="SM00354">
    <property type="entry name" value="HTH_LACI"/>
    <property type="match status" value="1"/>
</dbReference>
<dbReference type="GO" id="GO:0000976">
    <property type="term" value="F:transcription cis-regulatory region binding"/>
    <property type="evidence" value="ECO:0007669"/>
    <property type="project" value="TreeGrafter"/>
</dbReference>
<protein>
    <submittedName>
        <fullName evidence="6">LacI family transcriptional regulator</fullName>
    </submittedName>
</protein>
<dbReference type="OrthoDB" id="9813468at2"/>
<proteinExistence type="predicted"/>
<dbReference type="Pfam" id="PF00532">
    <property type="entry name" value="Peripla_BP_1"/>
    <property type="match status" value="1"/>
</dbReference>
<keyword evidence="3" id="KW-0238">DNA-binding</keyword>
<dbReference type="Gene3D" id="1.10.260.40">
    <property type="entry name" value="lambda repressor-like DNA-binding domains"/>
    <property type="match status" value="1"/>
</dbReference>
<keyword evidence="1" id="KW-0678">Repressor</keyword>
<dbReference type="InterPro" id="IPR028082">
    <property type="entry name" value="Peripla_BP_I"/>
</dbReference>
<evidence type="ECO:0000259" key="5">
    <source>
        <dbReference type="PROSITE" id="PS50932"/>
    </source>
</evidence>
<feature type="domain" description="HTH lacI-type" evidence="5">
    <location>
        <begin position="9"/>
        <end position="63"/>
    </location>
</feature>
<evidence type="ECO:0000256" key="3">
    <source>
        <dbReference type="ARBA" id="ARBA00023125"/>
    </source>
</evidence>
<keyword evidence="2" id="KW-0805">Transcription regulation</keyword>
<dbReference type="STRING" id="1714264.BTO30_06675"/>
<dbReference type="CDD" id="cd06289">
    <property type="entry name" value="PBP1_MalI-like"/>
    <property type="match status" value="1"/>
</dbReference>
<dbReference type="PANTHER" id="PTHR30146:SF148">
    <property type="entry name" value="HTH-TYPE TRANSCRIPTIONAL REPRESSOR PURR-RELATED"/>
    <property type="match status" value="1"/>
</dbReference>
<organism evidence="6 7">
    <name type="scientific">Domibacillus antri</name>
    <dbReference type="NCBI Taxonomy" id="1714264"/>
    <lineage>
        <taxon>Bacteria</taxon>
        <taxon>Bacillati</taxon>
        <taxon>Bacillota</taxon>
        <taxon>Bacilli</taxon>
        <taxon>Bacillales</taxon>
        <taxon>Bacillaceae</taxon>
        <taxon>Domibacillus</taxon>
    </lineage>
</organism>
<dbReference type="InterPro" id="IPR001761">
    <property type="entry name" value="Peripla_BP/Lac1_sug-bd_dom"/>
</dbReference>
<dbReference type="PANTHER" id="PTHR30146">
    <property type="entry name" value="LACI-RELATED TRANSCRIPTIONAL REPRESSOR"/>
    <property type="match status" value="1"/>
</dbReference>
<dbReference type="GO" id="GO:0003700">
    <property type="term" value="F:DNA-binding transcription factor activity"/>
    <property type="evidence" value="ECO:0007669"/>
    <property type="project" value="TreeGrafter"/>
</dbReference>